<dbReference type="InterPro" id="IPR007692">
    <property type="entry name" value="DNA_helicase_DnaB"/>
</dbReference>
<evidence type="ECO:0000256" key="9">
    <source>
        <dbReference type="ARBA" id="ARBA00023235"/>
    </source>
</evidence>
<dbReference type="EC" id="5.6.2.3" evidence="11 12"/>
<gene>
    <name evidence="14" type="primary">dnaB</name>
    <name evidence="14" type="ORF">COU88_03255</name>
</gene>
<dbReference type="Proteomes" id="UP000229554">
    <property type="component" value="Unassembled WGS sequence"/>
</dbReference>
<dbReference type="GO" id="GO:0005829">
    <property type="term" value="C:cytosol"/>
    <property type="evidence" value="ECO:0007669"/>
    <property type="project" value="TreeGrafter"/>
</dbReference>
<evidence type="ECO:0000256" key="2">
    <source>
        <dbReference type="ARBA" id="ARBA00022515"/>
    </source>
</evidence>
<dbReference type="Pfam" id="PF03796">
    <property type="entry name" value="DnaB_C"/>
    <property type="match status" value="1"/>
</dbReference>
<dbReference type="EMBL" id="PFED01000130">
    <property type="protein sequence ID" value="PJE62770.1"/>
    <property type="molecule type" value="Genomic_DNA"/>
</dbReference>
<dbReference type="GO" id="GO:0006269">
    <property type="term" value="P:DNA replication, synthesis of primer"/>
    <property type="evidence" value="ECO:0007669"/>
    <property type="project" value="UniProtKB-UniRule"/>
</dbReference>
<dbReference type="FunFam" id="1.10.860.10:FF:000001">
    <property type="entry name" value="Replicative DNA helicase"/>
    <property type="match status" value="1"/>
</dbReference>
<dbReference type="GO" id="GO:0003677">
    <property type="term" value="F:DNA binding"/>
    <property type="evidence" value="ECO:0007669"/>
    <property type="project" value="UniProtKB-UniRule"/>
</dbReference>
<dbReference type="InterPro" id="IPR036185">
    <property type="entry name" value="DNA_heli_DnaB-like_N_sf"/>
</dbReference>
<keyword evidence="5 12" id="KW-0378">Hydrolase</keyword>
<comment type="similarity">
    <text evidence="1 12">Belongs to the helicase family. DnaB subfamily.</text>
</comment>
<dbReference type="GO" id="GO:1990077">
    <property type="term" value="C:primosome complex"/>
    <property type="evidence" value="ECO:0007669"/>
    <property type="project" value="UniProtKB-UniRule"/>
</dbReference>
<evidence type="ECO:0000256" key="7">
    <source>
        <dbReference type="ARBA" id="ARBA00022840"/>
    </source>
</evidence>
<evidence type="ECO:0000256" key="10">
    <source>
        <dbReference type="ARBA" id="ARBA00048954"/>
    </source>
</evidence>
<feature type="domain" description="SF4 helicase" evidence="13">
    <location>
        <begin position="177"/>
        <end position="444"/>
    </location>
</feature>
<evidence type="ECO:0000313" key="15">
    <source>
        <dbReference type="Proteomes" id="UP000229554"/>
    </source>
</evidence>
<dbReference type="InterPro" id="IPR003593">
    <property type="entry name" value="AAA+_ATPase"/>
</dbReference>
<name>A0A2M8KS95_9BACT</name>
<evidence type="ECO:0000256" key="4">
    <source>
        <dbReference type="ARBA" id="ARBA00022741"/>
    </source>
</evidence>
<accession>A0A2M8KS95</accession>
<evidence type="ECO:0000256" key="8">
    <source>
        <dbReference type="ARBA" id="ARBA00023125"/>
    </source>
</evidence>
<dbReference type="NCBIfam" id="TIGR00665">
    <property type="entry name" value="DnaB"/>
    <property type="match status" value="1"/>
</dbReference>
<comment type="catalytic activity">
    <reaction evidence="10 12">
        <text>ATP + H2O = ADP + phosphate + H(+)</text>
        <dbReference type="Rhea" id="RHEA:13065"/>
        <dbReference type="ChEBI" id="CHEBI:15377"/>
        <dbReference type="ChEBI" id="CHEBI:15378"/>
        <dbReference type="ChEBI" id="CHEBI:30616"/>
        <dbReference type="ChEBI" id="CHEBI:43474"/>
        <dbReference type="ChEBI" id="CHEBI:456216"/>
        <dbReference type="EC" id="5.6.2.3"/>
    </reaction>
</comment>
<evidence type="ECO:0000256" key="1">
    <source>
        <dbReference type="ARBA" id="ARBA00008428"/>
    </source>
</evidence>
<dbReference type="CDD" id="cd00984">
    <property type="entry name" value="DnaB_C"/>
    <property type="match status" value="1"/>
</dbReference>
<dbReference type="InterPro" id="IPR007694">
    <property type="entry name" value="DNA_helicase_DnaB-like_C"/>
</dbReference>
<keyword evidence="2 12" id="KW-0639">Primosome</keyword>
<sequence>MDGSNKLPPHSIESEQSVLGSVLIDPSSISLVSEILKSIHFYDLKNRLVFDAMLGLFDKAKPIDLLTLEDQLKKQKQYTDAGGKEYITSLIDLVPTSANIEHYALIVRSAAIKREIISMGSRMVQRAFDEGGDVNELLNEAEAQLFALSQSHTRRDFQALRDILTESFERLEQVVKGGQGMRGVATGFRALDNKLAGMNPSNMIVIAARPSIGKTTFALNIANYLAVKEKKKVGFFSLEMSKEELVDRLLVMEAQLDSWKLRTGRLDSDEMNRLTSAMGRLAEAPIFIDDTPALSVNEMRTKARKIHMENKIDVLIVDYLQLAVPGRNTDSRVQEVSIVSQAMKNIARELKIPVITLSQLSRAVEQRGGDGRPQLSDLRDSGSIEQDADVVMFLYRADEDDDMLPDGKKAIKLYIAKHRNGPTGEINFIFQGEQLRFYEIDVRSDEAI</sequence>
<keyword evidence="8 12" id="KW-0238">DNA-binding</keyword>
<reference evidence="15" key="1">
    <citation type="submission" date="2017-09" db="EMBL/GenBank/DDBJ databases">
        <title>Depth-based differentiation of microbial function through sediment-hosted aquifers and enrichment of novel symbionts in the deep terrestrial subsurface.</title>
        <authorList>
            <person name="Probst A.J."/>
            <person name="Ladd B."/>
            <person name="Jarett J.K."/>
            <person name="Geller-Mcgrath D.E."/>
            <person name="Sieber C.M.K."/>
            <person name="Emerson J.B."/>
            <person name="Anantharaman K."/>
            <person name="Thomas B.C."/>
            <person name="Malmstrom R."/>
            <person name="Stieglmeier M."/>
            <person name="Klingl A."/>
            <person name="Woyke T."/>
            <person name="Ryan C.M."/>
            <person name="Banfield J.F."/>
        </authorList>
    </citation>
    <scope>NUCLEOTIDE SEQUENCE [LARGE SCALE GENOMIC DNA]</scope>
</reference>
<dbReference type="InterPro" id="IPR016136">
    <property type="entry name" value="DNA_helicase_N/primase_C"/>
</dbReference>
<evidence type="ECO:0000256" key="11">
    <source>
        <dbReference type="NCBIfam" id="TIGR00665"/>
    </source>
</evidence>
<dbReference type="SUPFAM" id="SSF52540">
    <property type="entry name" value="P-loop containing nucleoside triphosphate hydrolases"/>
    <property type="match status" value="1"/>
</dbReference>
<keyword evidence="7 12" id="KW-0067">ATP-binding</keyword>
<dbReference type="Gene3D" id="1.10.860.10">
    <property type="entry name" value="DNAb Helicase, Chain A"/>
    <property type="match status" value="1"/>
</dbReference>
<evidence type="ECO:0000259" key="13">
    <source>
        <dbReference type="PROSITE" id="PS51199"/>
    </source>
</evidence>
<organism evidence="14 15">
    <name type="scientific">Candidatus Roizmanbacteria bacterium CG10_big_fil_rev_8_21_14_0_10_39_6</name>
    <dbReference type="NCBI Taxonomy" id="1974853"/>
    <lineage>
        <taxon>Bacteria</taxon>
        <taxon>Candidatus Roizmaniibacteriota</taxon>
    </lineage>
</organism>
<proteinExistence type="inferred from homology"/>
<evidence type="ECO:0000256" key="6">
    <source>
        <dbReference type="ARBA" id="ARBA00022806"/>
    </source>
</evidence>
<dbReference type="InterPro" id="IPR007693">
    <property type="entry name" value="DNA_helicase_DnaB-like_N"/>
</dbReference>
<evidence type="ECO:0000256" key="5">
    <source>
        <dbReference type="ARBA" id="ARBA00022801"/>
    </source>
</evidence>
<dbReference type="GO" id="GO:0016887">
    <property type="term" value="F:ATP hydrolysis activity"/>
    <property type="evidence" value="ECO:0007669"/>
    <property type="project" value="RHEA"/>
</dbReference>
<evidence type="ECO:0000313" key="14">
    <source>
        <dbReference type="EMBL" id="PJE62770.1"/>
    </source>
</evidence>
<dbReference type="SMART" id="SM00382">
    <property type="entry name" value="AAA"/>
    <property type="match status" value="1"/>
</dbReference>
<keyword evidence="6 12" id="KW-0347">Helicase</keyword>
<protein>
    <recommendedName>
        <fullName evidence="11 12">Replicative DNA helicase</fullName>
        <ecNumber evidence="11 12">5.6.2.3</ecNumber>
    </recommendedName>
</protein>
<dbReference type="InterPro" id="IPR027417">
    <property type="entry name" value="P-loop_NTPase"/>
</dbReference>
<comment type="function">
    <text evidence="12">The main replicative DNA helicase, it participates in initiation and elongation during chromosome replication. Travels ahead of the DNA replisome, separating dsDNA into templates for DNA synthesis. A processive ATP-dependent 5'-3' DNA helicase it has DNA-dependent ATPase activity.</text>
</comment>
<dbReference type="Pfam" id="PF00772">
    <property type="entry name" value="DnaB"/>
    <property type="match status" value="1"/>
</dbReference>
<evidence type="ECO:0000256" key="3">
    <source>
        <dbReference type="ARBA" id="ARBA00022705"/>
    </source>
</evidence>
<comment type="caution">
    <text evidence="14">The sequence shown here is derived from an EMBL/GenBank/DDBJ whole genome shotgun (WGS) entry which is preliminary data.</text>
</comment>
<dbReference type="PANTHER" id="PTHR30153">
    <property type="entry name" value="REPLICATIVE DNA HELICASE DNAB"/>
    <property type="match status" value="1"/>
</dbReference>
<dbReference type="Gene3D" id="3.40.50.300">
    <property type="entry name" value="P-loop containing nucleotide triphosphate hydrolases"/>
    <property type="match status" value="1"/>
</dbReference>
<keyword evidence="9" id="KW-0413">Isomerase</keyword>
<dbReference type="GO" id="GO:0005524">
    <property type="term" value="F:ATP binding"/>
    <property type="evidence" value="ECO:0007669"/>
    <property type="project" value="UniProtKB-UniRule"/>
</dbReference>
<dbReference type="PROSITE" id="PS51199">
    <property type="entry name" value="SF4_HELICASE"/>
    <property type="match status" value="1"/>
</dbReference>
<keyword evidence="3 12" id="KW-0235">DNA replication</keyword>
<dbReference type="GO" id="GO:0043139">
    <property type="term" value="F:5'-3' DNA helicase activity"/>
    <property type="evidence" value="ECO:0007669"/>
    <property type="project" value="UniProtKB-EC"/>
</dbReference>
<dbReference type="SUPFAM" id="SSF48024">
    <property type="entry name" value="N-terminal domain of DnaB helicase"/>
    <property type="match status" value="1"/>
</dbReference>
<dbReference type="PANTHER" id="PTHR30153:SF2">
    <property type="entry name" value="REPLICATIVE DNA HELICASE"/>
    <property type="match status" value="1"/>
</dbReference>
<evidence type="ECO:0000256" key="12">
    <source>
        <dbReference type="RuleBase" id="RU362085"/>
    </source>
</evidence>
<keyword evidence="4 12" id="KW-0547">Nucleotide-binding</keyword>
<dbReference type="AlphaFoldDB" id="A0A2M8KS95"/>